<dbReference type="InterPro" id="IPR045518">
    <property type="entry name" value="2EXR"/>
</dbReference>
<organism evidence="2 3">
    <name type="scientific">Periconia macrospinosa</name>
    <dbReference type="NCBI Taxonomy" id="97972"/>
    <lineage>
        <taxon>Eukaryota</taxon>
        <taxon>Fungi</taxon>
        <taxon>Dikarya</taxon>
        <taxon>Ascomycota</taxon>
        <taxon>Pezizomycotina</taxon>
        <taxon>Dothideomycetes</taxon>
        <taxon>Pleosporomycetidae</taxon>
        <taxon>Pleosporales</taxon>
        <taxon>Massarineae</taxon>
        <taxon>Periconiaceae</taxon>
        <taxon>Periconia</taxon>
    </lineage>
</organism>
<dbReference type="PANTHER" id="PTHR35910">
    <property type="entry name" value="2EXR DOMAIN-CONTAINING PROTEIN"/>
    <property type="match status" value="1"/>
</dbReference>
<accession>A0A2V1DA48</accession>
<reference evidence="2 3" key="1">
    <citation type="journal article" date="2018" name="Sci. Rep.">
        <title>Comparative genomics provides insights into the lifestyle and reveals functional heterogeneity of dark septate endophytic fungi.</title>
        <authorList>
            <person name="Knapp D.G."/>
            <person name="Nemeth J.B."/>
            <person name="Barry K."/>
            <person name="Hainaut M."/>
            <person name="Henrissat B."/>
            <person name="Johnson J."/>
            <person name="Kuo A."/>
            <person name="Lim J.H.P."/>
            <person name="Lipzen A."/>
            <person name="Nolan M."/>
            <person name="Ohm R.A."/>
            <person name="Tamas L."/>
            <person name="Grigoriev I.V."/>
            <person name="Spatafora J.W."/>
            <person name="Nagy L.G."/>
            <person name="Kovacs G.M."/>
        </authorList>
    </citation>
    <scope>NUCLEOTIDE SEQUENCE [LARGE SCALE GENOMIC DNA]</scope>
    <source>
        <strain evidence="2 3">DSE2036</strain>
    </source>
</reference>
<evidence type="ECO:0000313" key="2">
    <source>
        <dbReference type="EMBL" id="PVH94049.1"/>
    </source>
</evidence>
<dbReference type="PANTHER" id="PTHR35910:SF1">
    <property type="entry name" value="2EXR DOMAIN-CONTAINING PROTEIN"/>
    <property type="match status" value="1"/>
</dbReference>
<sequence>MATFHPFPRLPFELRVQIWEMSVEPRTVQLRKKHRDPRYYRHPLWTSTTPVPAVLQVCREARYHGLYQMSFFSDVLAPDLVPRFVWVNLEIDIIDIGEALFEDYQSIAHFFRRLKFTREESNEVYYHWEVHDLRMFVNVKEMYVVCADGLDAWIGALEEHYWPCGDENVFFIDPKDDNRVFRGNEGLDQIADMIDWSSYEL</sequence>
<evidence type="ECO:0000259" key="1">
    <source>
        <dbReference type="Pfam" id="PF20150"/>
    </source>
</evidence>
<feature type="domain" description="2EXR" evidence="1">
    <location>
        <begin position="4"/>
        <end position="94"/>
    </location>
</feature>
<protein>
    <recommendedName>
        <fullName evidence="1">2EXR domain-containing protein</fullName>
    </recommendedName>
</protein>
<dbReference type="OrthoDB" id="3473305at2759"/>
<gene>
    <name evidence="2" type="ORF">DM02DRAFT_721470</name>
</gene>
<evidence type="ECO:0000313" key="3">
    <source>
        <dbReference type="Proteomes" id="UP000244855"/>
    </source>
</evidence>
<dbReference type="AlphaFoldDB" id="A0A2V1DA48"/>
<proteinExistence type="predicted"/>
<keyword evidence="3" id="KW-1185">Reference proteome</keyword>
<name>A0A2V1DA48_9PLEO</name>
<dbReference type="Pfam" id="PF20150">
    <property type="entry name" value="2EXR"/>
    <property type="match status" value="1"/>
</dbReference>
<dbReference type="EMBL" id="KZ805553">
    <property type="protein sequence ID" value="PVH94049.1"/>
    <property type="molecule type" value="Genomic_DNA"/>
</dbReference>
<dbReference type="Proteomes" id="UP000244855">
    <property type="component" value="Unassembled WGS sequence"/>
</dbReference>